<organism evidence="1">
    <name type="scientific">marine sediment metagenome</name>
    <dbReference type="NCBI Taxonomy" id="412755"/>
    <lineage>
        <taxon>unclassified sequences</taxon>
        <taxon>metagenomes</taxon>
        <taxon>ecological metagenomes</taxon>
    </lineage>
</organism>
<evidence type="ECO:0000313" key="1">
    <source>
        <dbReference type="EMBL" id="KKN63693.1"/>
    </source>
</evidence>
<accession>A0A0F9VD10</accession>
<dbReference type="EMBL" id="LAZR01000582">
    <property type="protein sequence ID" value="KKN63693.1"/>
    <property type="molecule type" value="Genomic_DNA"/>
</dbReference>
<gene>
    <name evidence="1" type="ORF">LCGC14_0499280</name>
</gene>
<proteinExistence type="predicted"/>
<dbReference type="AlphaFoldDB" id="A0A0F9VD10"/>
<reference evidence="1" key="1">
    <citation type="journal article" date="2015" name="Nature">
        <title>Complex archaea that bridge the gap between prokaryotes and eukaryotes.</title>
        <authorList>
            <person name="Spang A."/>
            <person name="Saw J.H."/>
            <person name="Jorgensen S.L."/>
            <person name="Zaremba-Niedzwiedzka K."/>
            <person name="Martijn J."/>
            <person name="Lind A.E."/>
            <person name="van Eijk R."/>
            <person name="Schleper C."/>
            <person name="Guy L."/>
            <person name="Ettema T.J."/>
        </authorList>
    </citation>
    <scope>NUCLEOTIDE SEQUENCE</scope>
</reference>
<comment type="caution">
    <text evidence="1">The sequence shown here is derived from an EMBL/GenBank/DDBJ whole genome shotgun (WGS) entry which is preliminary data.</text>
</comment>
<sequence>MNDRNCAVRERIGDGVSVGRCWIYTDEAEGTLTCPRHGDVTSIQKRFSETGELGEDPR</sequence>
<name>A0A0F9VD10_9ZZZZ</name>
<protein>
    <submittedName>
        <fullName evidence="1">Uncharacterized protein</fullName>
    </submittedName>
</protein>